<organism evidence="10 11">
    <name type="scientific">Dawidia soli</name>
    <dbReference type="NCBI Taxonomy" id="2782352"/>
    <lineage>
        <taxon>Bacteria</taxon>
        <taxon>Pseudomonadati</taxon>
        <taxon>Bacteroidota</taxon>
        <taxon>Cytophagia</taxon>
        <taxon>Cytophagales</taxon>
        <taxon>Chryseotaleaceae</taxon>
        <taxon>Dawidia</taxon>
    </lineage>
</organism>
<dbReference type="AlphaFoldDB" id="A0AAP2GDZ2"/>
<evidence type="ECO:0000256" key="7">
    <source>
        <dbReference type="SAM" id="Phobius"/>
    </source>
</evidence>
<comment type="subcellular location">
    <subcellularLocation>
        <location evidence="1">Cell membrane</location>
        <topology evidence="1">Multi-pass membrane protein</topology>
    </subcellularLocation>
</comment>
<keyword evidence="4 7" id="KW-0812">Transmembrane</keyword>
<sequence>MNLSYFISKRISREQRSGFASTIHKIAIVSIGIGLGAAIVSFLIMKGFQETIQNKIYGFNGHLLITKLTPSNSVDEEPMDFHIDAYDHPEQYPYIRHMQEYAHKTGLVKTEDEVLGVVFKGVGKSFDQKAFRENLVAGEFIDFPDSSHSNQVVISQIIADKLRAKVGDFIIVHFFQNPPRFRKLKIAGIYETNLSEYFDSKVILGDIRLIARLNDWAEGVSGGLEVFVYDPEHAEEAREVLAESTDFDMRIDLISERYQQVFEWLGLVNRQVVILLCIILTVVCVNMISIVLILVMERTQMIGMLKALGGNDRLVRSIFIYQGFSLVIKGLFLGNLIGLGLCSLQYYFKIAKLNPHDYYMSFVPISWHWETVGMLNLLTLMVVTAVLIIPTEVIVRIRPIKAIRFD</sequence>
<dbReference type="Pfam" id="PF12704">
    <property type="entry name" value="MacB_PCD"/>
    <property type="match status" value="1"/>
</dbReference>
<comment type="caution">
    <text evidence="10">The sequence shown here is derived from an EMBL/GenBank/DDBJ whole genome shotgun (WGS) entry which is preliminary data.</text>
</comment>
<evidence type="ECO:0000256" key="4">
    <source>
        <dbReference type="ARBA" id="ARBA00022692"/>
    </source>
</evidence>
<dbReference type="InterPro" id="IPR025857">
    <property type="entry name" value="MacB_PCD"/>
</dbReference>
<feature type="transmembrane region" description="Helical" evidence="7">
    <location>
        <begin position="272"/>
        <end position="296"/>
    </location>
</feature>
<feature type="domain" description="ABC3 transporter permease C-terminal" evidence="8">
    <location>
        <begin position="274"/>
        <end position="391"/>
    </location>
</feature>
<reference evidence="10 11" key="1">
    <citation type="submission" date="2021-05" db="EMBL/GenBank/DDBJ databases">
        <title>A Polyphasic approach of four new species of the genus Ohtaekwangia: Ohtaekwangia histidinii sp. nov., Ohtaekwangia cretensis sp. nov., Ohtaekwangia indiensis sp. nov., Ohtaekwangia reichenbachii sp. nov. from diverse environment.</title>
        <authorList>
            <person name="Octaviana S."/>
        </authorList>
    </citation>
    <scope>NUCLEOTIDE SEQUENCE [LARGE SCALE GENOMIC DNA]</scope>
    <source>
        <strain evidence="10 11">PWU37</strain>
    </source>
</reference>
<keyword evidence="11" id="KW-1185">Reference proteome</keyword>
<dbReference type="PANTHER" id="PTHR30489:SF0">
    <property type="entry name" value="LIPOPROTEIN-RELEASING SYSTEM TRANSMEMBRANE PROTEIN LOLE"/>
    <property type="match status" value="1"/>
</dbReference>
<proteinExistence type="inferred from homology"/>
<evidence type="ECO:0000256" key="5">
    <source>
        <dbReference type="ARBA" id="ARBA00022989"/>
    </source>
</evidence>
<dbReference type="GO" id="GO:0098797">
    <property type="term" value="C:plasma membrane protein complex"/>
    <property type="evidence" value="ECO:0007669"/>
    <property type="project" value="TreeGrafter"/>
</dbReference>
<protein>
    <submittedName>
        <fullName evidence="10">ABC transporter permease</fullName>
    </submittedName>
</protein>
<dbReference type="PANTHER" id="PTHR30489">
    <property type="entry name" value="LIPOPROTEIN-RELEASING SYSTEM TRANSMEMBRANE PROTEIN LOLE"/>
    <property type="match status" value="1"/>
</dbReference>
<evidence type="ECO:0000256" key="2">
    <source>
        <dbReference type="ARBA" id="ARBA00005236"/>
    </source>
</evidence>
<evidence type="ECO:0000313" key="11">
    <source>
        <dbReference type="Proteomes" id="UP001319180"/>
    </source>
</evidence>
<dbReference type="EMBL" id="JAHESC010000020">
    <property type="protein sequence ID" value="MBT1687829.1"/>
    <property type="molecule type" value="Genomic_DNA"/>
</dbReference>
<feature type="domain" description="MacB-like periplasmic core" evidence="9">
    <location>
        <begin position="26"/>
        <end position="239"/>
    </location>
</feature>
<evidence type="ECO:0000256" key="3">
    <source>
        <dbReference type="ARBA" id="ARBA00022475"/>
    </source>
</evidence>
<feature type="transmembrane region" description="Helical" evidence="7">
    <location>
        <begin position="367"/>
        <end position="389"/>
    </location>
</feature>
<dbReference type="Proteomes" id="UP001319180">
    <property type="component" value="Unassembled WGS sequence"/>
</dbReference>
<dbReference type="RefSeq" id="WP_254091057.1">
    <property type="nucleotide sequence ID" value="NZ_JAHESC010000020.1"/>
</dbReference>
<feature type="transmembrane region" description="Helical" evidence="7">
    <location>
        <begin position="26"/>
        <end position="45"/>
    </location>
</feature>
<evidence type="ECO:0000313" key="10">
    <source>
        <dbReference type="EMBL" id="MBT1687829.1"/>
    </source>
</evidence>
<comment type="similarity">
    <text evidence="2">Belongs to the ABC-4 integral membrane protein family. LolC/E subfamily.</text>
</comment>
<keyword evidence="6 7" id="KW-0472">Membrane</keyword>
<evidence type="ECO:0000256" key="6">
    <source>
        <dbReference type="ARBA" id="ARBA00023136"/>
    </source>
</evidence>
<name>A0AAP2GDZ2_9BACT</name>
<evidence type="ECO:0000259" key="8">
    <source>
        <dbReference type="Pfam" id="PF02687"/>
    </source>
</evidence>
<evidence type="ECO:0000259" key="9">
    <source>
        <dbReference type="Pfam" id="PF12704"/>
    </source>
</evidence>
<dbReference type="Pfam" id="PF02687">
    <property type="entry name" value="FtsX"/>
    <property type="match status" value="1"/>
</dbReference>
<keyword evidence="5 7" id="KW-1133">Transmembrane helix</keyword>
<accession>A0AAP2GDZ2</accession>
<keyword evidence="3" id="KW-1003">Cell membrane</keyword>
<dbReference type="InterPro" id="IPR051447">
    <property type="entry name" value="Lipoprotein-release_system"/>
</dbReference>
<dbReference type="InterPro" id="IPR003838">
    <property type="entry name" value="ABC3_permease_C"/>
</dbReference>
<gene>
    <name evidence="10" type="ORF">KK078_14770</name>
</gene>
<evidence type="ECO:0000256" key="1">
    <source>
        <dbReference type="ARBA" id="ARBA00004651"/>
    </source>
</evidence>
<feature type="transmembrane region" description="Helical" evidence="7">
    <location>
        <begin position="326"/>
        <end position="347"/>
    </location>
</feature>
<dbReference type="GO" id="GO:0044874">
    <property type="term" value="P:lipoprotein localization to outer membrane"/>
    <property type="evidence" value="ECO:0007669"/>
    <property type="project" value="TreeGrafter"/>
</dbReference>